<evidence type="ECO:0000256" key="1">
    <source>
        <dbReference type="SAM" id="MobiDB-lite"/>
    </source>
</evidence>
<evidence type="ECO:0000313" key="2">
    <source>
        <dbReference type="EMBL" id="KAK9824467.1"/>
    </source>
</evidence>
<reference evidence="2 3" key="1">
    <citation type="journal article" date="2024" name="Nat. Commun.">
        <title>Phylogenomics reveals the evolutionary origins of lichenization in chlorophyte algae.</title>
        <authorList>
            <person name="Puginier C."/>
            <person name="Libourel C."/>
            <person name="Otte J."/>
            <person name="Skaloud P."/>
            <person name="Haon M."/>
            <person name="Grisel S."/>
            <person name="Petersen M."/>
            <person name="Berrin J.G."/>
            <person name="Delaux P.M."/>
            <person name="Dal Grande F."/>
            <person name="Keller J."/>
        </authorList>
    </citation>
    <scope>NUCLEOTIDE SEQUENCE [LARGE SCALE GENOMIC DNA]</scope>
    <source>
        <strain evidence="2 3">SAG 2043</strain>
    </source>
</reference>
<dbReference type="Proteomes" id="UP001489004">
    <property type="component" value="Unassembled WGS sequence"/>
</dbReference>
<protein>
    <submittedName>
        <fullName evidence="2">Uncharacterized protein</fullName>
    </submittedName>
</protein>
<proteinExistence type="predicted"/>
<keyword evidence="3" id="KW-1185">Reference proteome</keyword>
<feature type="region of interest" description="Disordered" evidence="1">
    <location>
        <begin position="51"/>
        <end position="82"/>
    </location>
</feature>
<accession>A0AAW1QSP2</accession>
<dbReference type="EMBL" id="JALJOR010000002">
    <property type="protein sequence ID" value="KAK9824467.1"/>
    <property type="molecule type" value="Genomic_DNA"/>
</dbReference>
<sequence>MAACQAFAKQEDLSQRMAFSGCNLWGHCLQYPLSPLRHPLTHRCATHACLLPKPPRQAPSEPKGLPSSDHRAGGNQGRTAQS</sequence>
<organism evidence="2 3">
    <name type="scientific">[Myrmecia] bisecta</name>
    <dbReference type="NCBI Taxonomy" id="41462"/>
    <lineage>
        <taxon>Eukaryota</taxon>
        <taxon>Viridiplantae</taxon>
        <taxon>Chlorophyta</taxon>
        <taxon>core chlorophytes</taxon>
        <taxon>Trebouxiophyceae</taxon>
        <taxon>Trebouxiales</taxon>
        <taxon>Trebouxiaceae</taxon>
        <taxon>Myrmecia</taxon>
    </lineage>
</organism>
<gene>
    <name evidence="2" type="ORF">WJX72_010515</name>
</gene>
<dbReference type="AlphaFoldDB" id="A0AAW1QSP2"/>
<comment type="caution">
    <text evidence="2">The sequence shown here is derived from an EMBL/GenBank/DDBJ whole genome shotgun (WGS) entry which is preliminary data.</text>
</comment>
<evidence type="ECO:0000313" key="3">
    <source>
        <dbReference type="Proteomes" id="UP001489004"/>
    </source>
</evidence>
<name>A0AAW1QSP2_9CHLO</name>